<gene>
    <name evidence="3" type="ordered locus">Spica_2533</name>
</gene>
<keyword evidence="4" id="KW-1185">Reference proteome</keyword>
<dbReference type="PANTHER" id="PTHR39452">
    <property type="entry name" value="CHEY-P PHOSPHATASE CHEX"/>
    <property type="match status" value="1"/>
</dbReference>
<evidence type="ECO:0000313" key="4">
    <source>
        <dbReference type="Proteomes" id="UP000000503"/>
    </source>
</evidence>
<dbReference type="PANTHER" id="PTHR39452:SF1">
    <property type="entry name" value="CHEY-P PHOSPHATASE CHEX"/>
    <property type="match status" value="1"/>
</dbReference>
<dbReference type="EMBL" id="CP002868">
    <property type="protein sequence ID" value="AEJ20636.1"/>
    <property type="molecule type" value="Genomic_DNA"/>
</dbReference>
<protein>
    <submittedName>
        <fullName evidence="3">CheC domain protein</fullName>
    </submittedName>
</protein>
<accession>F8F4I9</accession>
<name>F8F4I9_GRAC1</name>
<dbReference type="SUPFAM" id="SSF103039">
    <property type="entry name" value="CheC-like"/>
    <property type="match status" value="1"/>
</dbReference>
<reference evidence="4" key="1">
    <citation type="journal article" date="2013" name="Stand. Genomic Sci.">
        <title>Genome sequence of the thermophilic fresh-water bacterium Spirochaeta caldaria type strain (H1(T)), reclassification of Spirochaeta caldaria, Spirochaeta stenostrepta, and Spirochaeta zuelzerae in the genus Treponema as Treponema caldaria comb. nov., Treponema stenostrepta comb. nov., and Treponema zuelzerae comb. nov., and emendation of the genus Treponema.</title>
        <authorList>
            <person name="Abt B."/>
            <person name="Goker M."/>
            <person name="Scheuner C."/>
            <person name="Han C."/>
            <person name="Lu M."/>
            <person name="Misra M."/>
            <person name="Lapidus A."/>
            <person name="Nolan M."/>
            <person name="Lucas S."/>
            <person name="Hammon N."/>
            <person name="Deshpande S."/>
            <person name="Cheng J.F."/>
            <person name="Tapia R."/>
            <person name="Goodwin L.A."/>
            <person name="Pitluck S."/>
            <person name="Liolios K."/>
            <person name="Pagani I."/>
            <person name="Ivanova N."/>
            <person name="Mavromatis K."/>
            <person name="Mikhailova N."/>
            <person name="Huntemann M."/>
            <person name="Pati A."/>
            <person name="Chen A."/>
            <person name="Palaniappan K."/>
            <person name="Land M."/>
            <person name="Hauser L."/>
            <person name="Jeffries C.D."/>
            <person name="Rohde M."/>
            <person name="Spring S."/>
            <person name="Gronow S."/>
            <person name="Detter J.C."/>
            <person name="Bristow J."/>
            <person name="Eisen J.A."/>
            <person name="Markowitz V."/>
            <person name="Hugenholtz P."/>
            <person name="Kyrpides N.C."/>
            <person name="Woyke T."/>
            <person name="Klenk H.P."/>
        </authorList>
    </citation>
    <scope>NUCLEOTIDE SEQUENCE</scope>
    <source>
        <strain evidence="4">ATCC 51460 / DSM 7334 / H1</strain>
    </source>
</reference>
<sequence length="159" mass="17481">MEKYIEPFVQVCESVFQSFLNYTISVGRPYLCESTTTHNWDISGIIGLTGEARGAVVLSMKEDLALRITENLSGVKKTQVDDEVVDAIGELVNIIAGNAKKGLEESFRLIISLPTIVHGDQHTISWPVEKTRIICIPCAIPSEKAEFCLSVALEITKGQ</sequence>
<dbReference type="AlphaFoldDB" id="F8F4I9"/>
<dbReference type="GO" id="GO:0006935">
    <property type="term" value="P:chemotaxis"/>
    <property type="evidence" value="ECO:0007669"/>
    <property type="project" value="UniProtKB-KW"/>
</dbReference>
<dbReference type="HOGENOM" id="CLU_116290_0_2_12"/>
<organism evidence="3 4">
    <name type="scientific">Gracilinema caldarium (strain ATCC 51460 / DSM 7334 / H1)</name>
    <name type="common">Treponema caldarium</name>
    <dbReference type="NCBI Taxonomy" id="744872"/>
    <lineage>
        <taxon>Bacteria</taxon>
        <taxon>Pseudomonadati</taxon>
        <taxon>Spirochaetota</taxon>
        <taxon>Spirochaetia</taxon>
        <taxon>Spirochaetales</taxon>
        <taxon>Breznakiellaceae</taxon>
        <taxon>Gracilinema</taxon>
    </lineage>
</organism>
<proteinExistence type="predicted"/>
<dbReference type="RefSeq" id="WP_013969914.1">
    <property type="nucleotide sequence ID" value="NC_015732.1"/>
</dbReference>
<feature type="domain" description="Chemotaxis phosphatase CheX-like" evidence="2">
    <location>
        <begin position="42"/>
        <end position="135"/>
    </location>
</feature>
<evidence type="ECO:0000313" key="3">
    <source>
        <dbReference type="EMBL" id="AEJ20636.1"/>
    </source>
</evidence>
<dbReference type="InterPro" id="IPR028976">
    <property type="entry name" value="CheC-like_sf"/>
</dbReference>
<dbReference type="Proteomes" id="UP000000503">
    <property type="component" value="Chromosome"/>
</dbReference>
<dbReference type="KEGG" id="scd:Spica_2533"/>
<dbReference type="eggNOG" id="COG1406">
    <property type="taxonomic scope" value="Bacteria"/>
</dbReference>
<dbReference type="OrthoDB" id="9790435at2"/>
<keyword evidence="1" id="KW-0145">Chemotaxis</keyword>
<dbReference type="InterPro" id="IPR038756">
    <property type="entry name" value="CheX-like"/>
</dbReference>
<dbReference type="Pfam" id="PF13690">
    <property type="entry name" value="CheX"/>
    <property type="match status" value="1"/>
</dbReference>
<dbReference type="STRING" id="744872.Spica_2533"/>
<dbReference type="InterPro" id="IPR028051">
    <property type="entry name" value="CheX-like_dom"/>
</dbReference>
<dbReference type="CDD" id="cd17906">
    <property type="entry name" value="CheX"/>
    <property type="match status" value="1"/>
</dbReference>
<evidence type="ECO:0000256" key="1">
    <source>
        <dbReference type="ARBA" id="ARBA00022500"/>
    </source>
</evidence>
<evidence type="ECO:0000259" key="2">
    <source>
        <dbReference type="Pfam" id="PF13690"/>
    </source>
</evidence>
<dbReference type="Gene3D" id="3.40.1550.10">
    <property type="entry name" value="CheC-like"/>
    <property type="match status" value="1"/>
</dbReference>